<keyword evidence="6 7" id="KW-0472">Membrane</keyword>
<sequence>MDSNKKMGLAQTVLFGVCTVLVIDTVAASASAGIGGFFWWLLLLACFFLPYGLITAELSTTYPDDGGIYDWVAKAFGKTWGARTAWIYWINFALWIPAVYFLFAVVLGQIINVEFSAIQIALISIAMSWVAVFLSLKPIADAAWVTNLGALCKVVVMGAIGIAGISHIALGNPTANGMSLADFTPDLNTGLELIPIALFGLVGFEVVGGAAGALKDPAKDIPRATILGGILIAFFYLFSSFGILTVIPVDAIDPAAGLYESLEALFGLTGAMGVLVNVLAVMFLFTLISNIVSWSVGVNYVAKYAALNNDMPKIFKTETKDGVAKGAALMNGVVATIVMIAYAIIATTGGNEDLFWNVFSLGAITLLMSYIVMFPAFLKLRKTDNKERPYKVKGNLTILRLACYSPMVCLILGIITFFWTPAAGLDTEFLIQVGSGVLIALVVGEVAMMRRAKALKASTAE</sequence>
<geneLocation type="plasmid" evidence="8 9">
    <name>unnamed1</name>
</geneLocation>
<reference evidence="8 9" key="1">
    <citation type="submission" date="2016-06" db="EMBL/GenBank/DDBJ databases">
        <title>Adaptive Radiation by Waves of Gene Transfer Leads to Fine-Scale Resource Partitioning in Marine Microbes.</title>
        <authorList>
            <person name="Hehemann J.-H."/>
            <person name="Arevalo P."/>
            <person name="Datta M.S."/>
            <person name="Yu X."/>
            <person name="Corzett C."/>
            <person name="Henschel A."/>
            <person name="Preheim S.P."/>
            <person name="Timberlake S."/>
            <person name="Alm E.J."/>
            <person name="Polz M.F."/>
        </authorList>
    </citation>
    <scope>NUCLEOTIDE SEQUENCE [LARGE SCALE GENOMIC DNA]</scope>
    <source>
        <strain evidence="8 9">FF50</strain>
        <plasmid evidence="8 9">unnamed1</plasmid>
    </source>
</reference>
<keyword evidence="2" id="KW-0813">Transport</keyword>
<accession>A0AAN0XZJ6</accession>
<dbReference type="RefSeq" id="WP_065211293.1">
    <property type="nucleotide sequence ID" value="NZ_CP016179.1"/>
</dbReference>
<dbReference type="EMBL" id="CP016179">
    <property type="protein sequence ID" value="ANO35534.1"/>
    <property type="molecule type" value="Genomic_DNA"/>
</dbReference>
<feature type="transmembrane region" description="Helical" evidence="7">
    <location>
        <begin position="429"/>
        <end position="448"/>
    </location>
</feature>
<keyword evidence="4 7" id="KW-0812">Transmembrane</keyword>
<feature type="transmembrane region" description="Helical" evidence="7">
    <location>
        <begin position="323"/>
        <end position="348"/>
    </location>
</feature>
<evidence type="ECO:0000256" key="5">
    <source>
        <dbReference type="ARBA" id="ARBA00022989"/>
    </source>
</evidence>
<dbReference type="GO" id="GO:0022857">
    <property type="term" value="F:transmembrane transporter activity"/>
    <property type="evidence" value="ECO:0007669"/>
    <property type="project" value="InterPro"/>
</dbReference>
<feature type="transmembrane region" description="Helical" evidence="7">
    <location>
        <begin position="86"/>
        <end position="111"/>
    </location>
</feature>
<keyword evidence="8" id="KW-0614">Plasmid</keyword>
<evidence type="ECO:0000256" key="4">
    <source>
        <dbReference type="ARBA" id="ARBA00022692"/>
    </source>
</evidence>
<organism evidence="8 9">
    <name type="scientific">Vibrio breoganii</name>
    <dbReference type="NCBI Taxonomy" id="553239"/>
    <lineage>
        <taxon>Bacteria</taxon>
        <taxon>Pseudomonadati</taxon>
        <taxon>Pseudomonadota</taxon>
        <taxon>Gammaproteobacteria</taxon>
        <taxon>Vibrionales</taxon>
        <taxon>Vibrionaceae</taxon>
        <taxon>Vibrio</taxon>
    </lineage>
</organism>
<feature type="transmembrane region" description="Helical" evidence="7">
    <location>
        <begin position="354"/>
        <end position="378"/>
    </location>
</feature>
<dbReference type="InterPro" id="IPR002293">
    <property type="entry name" value="AA/rel_permease1"/>
</dbReference>
<feature type="transmembrane region" description="Helical" evidence="7">
    <location>
        <begin position="226"/>
        <end position="249"/>
    </location>
</feature>
<keyword evidence="5 7" id="KW-1133">Transmembrane helix</keyword>
<dbReference type="Pfam" id="PF13520">
    <property type="entry name" value="AA_permease_2"/>
    <property type="match status" value="1"/>
</dbReference>
<evidence type="ECO:0000313" key="9">
    <source>
        <dbReference type="Proteomes" id="UP000092018"/>
    </source>
</evidence>
<dbReference type="PANTHER" id="PTHR42770:SF15">
    <property type="entry name" value="GLUTAMATE_GAMMA-AMINOBUTYRATE ANTIPORTER-RELATED"/>
    <property type="match status" value="1"/>
</dbReference>
<dbReference type="PANTHER" id="PTHR42770">
    <property type="entry name" value="AMINO ACID TRANSPORTER-RELATED"/>
    <property type="match status" value="1"/>
</dbReference>
<feature type="transmembrane region" description="Helical" evidence="7">
    <location>
        <begin position="148"/>
        <end position="170"/>
    </location>
</feature>
<dbReference type="InterPro" id="IPR050367">
    <property type="entry name" value="APC_superfamily"/>
</dbReference>
<gene>
    <name evidence="8" type="ORF">A6E01_20185</name>
</gene>
<evidence type="ECO:0008006" key="10">
    <source>
        <dbReference type="Google" id="ProtNLM"/>
    </source>
</evidence>
<dbReference type="PIRSF" id="PIRSF006060">
    <property type="entry name" value="AA_transporter"/>
    <property type="match status" value="1"/>
</dbReference>
<feature type="transmembrane region" description="Helical" evidence="7">
    <location>
        <begin position="398"/>
        <end position="423"/>
    </location>
</feature>
<dbReference type="Proteomes" id="UP000092018">
    <property type="component" value="Plasmid unnamed1"/>
</dbReference>
<dbReference type="Gene3D" id="1.20.1740.10">
    <property type="entry name" value="Amino acid/polyamine transporter I"/>
    <property type="match status" value="1"/>
</dbReference>
<feature type="transmembrane region" description="Helical" evidence="7">
    <location>
        <begin position="193"/>
        <end position="214"/>
    </location>
</feature>
<evidence type="ECO:0000256" key="3">
    <source>
        <dbReference type="ARBA" id="ARBA00022475"/>
    </source>
</evidence>
<evidence type="ECO:0000256" key="2">
    <source>
        <dbReference type="ARBA" id="ARBA00022448"/>
    </source>
</evidence>
<keyword evidence="3" id="KW-1003">Cell membrane</keyword>
<name>A0AAN0XZJ6_9VIBR</name>
<evidence type="ECO:0000256" key="7">
    <source>
        <dbReference type="SAM" id="Phobius"/>
    </source>
</evidence>
<dbReference type="KEGG" id="vbr:A6E01_20185"/>
<protein>
    <recommendedName>
        <fullName evidence="10">Amino acid permease</fullName>
    </recommendedName>
</protein>
<evidence type="ECO:0000313" key="8">
    <source>
        <dbReference type="EMBL" id="ANO35534.1"/>
    </source>
</evidence>
<dbReference type="AlphaFoldDB" id="A0AAN0XZJ6"/>
<comment type="subcellular location">
    <subcellularLocation>
        <location evidence="1">Cell membrane</location>
        <topology evidence="1">Multi-pass membrane protein</topology>
    </subcellularLocation>
</comment>
<evidence type="ECO:0000256" key="6">
    <source>
        <dbReference type="ARBA" id="ARBA00023136"/>
    </source>
</evidence>
<dbReference type="GO" id="GO:0005886">
    <property type="term" value="C:plasma membrane"/>
    <property type="evidence" value="ECO:0007669"/>
    <property type="project" value="UniProtKB-SubCell"/>
</dbReference>
<feature type="transmembrane region" description="Helical" evidence="7">
    <location>
        <begin position="269"/>
        <end position="302"/>
    </location>
</feature>
<feature type="transmembrane region" description="Helical" evidence="7">
    <location>
        <begin position="117"/>
        <end position="136"/>
    </location>
</feature>
<evidence type="ECO:0000256" key="1">
    <source>
        <dbReference type="ARBA" id="ARBA00004651"/>
    </source>
</evidence>
<feature type="transmembrane region" description="Helical" evidence="7">
    <location>
        <begin position="37"/>
        <end position="54"/>
    </location>
</feature>
<proteinExistence type="predicted"/>